<dbReference type="SMART" id="SM00354">
    <property type="entry name" value="HTH_LACI"/>
    <property type="match status" value="1"/>
</dbReference>
<keyword evidence="6" id="KW-1185">Reference proteome</keyword>
<gene>
    <name evidence="5" type="ORF">CTER_4397</name>
</gene>
<dbReference type="GO" id="GO:0000976">
    <property type="term" value="F:transcription cis-regulatory region binding"/>
    <property type="evidence" value="ECO:0007669"/>
    <property type="project" value="TreeGrafter"/>
</dbReference>
<dbReference type="Pfam" id="PF00532">
    <property type="entry name" value="Peripla_BP_1"/>
    <property type="match status" value="1"/>
</dbReference>
<dbReference type="EMBL" id="AORV01000061">
    <property type="protein sequence ID" value="EMS69964.1"/>
    <property type="molecule type" value="Genomic_DNA"/>
</dbReference>
<dbReference type="CDD" id="cd06267">
    <property type="entry name" value="PBP1_LacI_sugar_binding-like"/>
    <property type="match status" value="1"/>
</dbReference>
<dbReference type="eggNOG" id="COG1609">
    <property type="taxonomic scope" value="Bacteria"/>
</dbReference>
<dbReference type="SUPFAM" id="SSF53822">
    <property type="entry name" value="Periplasmic binding protein-like I"/>
    <property type="match status" value="1"/>
</dbReference>
<dbReference type="SUPFAM" id="SSF47413">
    <property type="entry name" value="lambda repressor-like DNA-binding domains"/>
    <property type="match status" value="1"/>
</dbReference>
<proteinExistence type="predicted"/>
<dbReference type="PANTHER" id="PTHR30146:SF109">
    <property type="entry name" value="HTH-TYPE TRANSCRIPTIONAL REGULATOR GALS"/>
    <property type="match status" value="1"/>
</dbReference>
<dbReference type="STRING" id="1195236.CTER_4397"/>
<keyword evidence="3" id="KW-0804">Transcription</keyword>
<dbReference type="RefSeq" id="WP_004629416.1">
    <property type="nucleotide sequence ID" value="NZ_AORV01000061.1"/>
</dbReference>
<organism evidence="5 6">
    <name type="scientific">Ruminiclostridium cellobioparum subsp. termitidis CT1112</name>
    <dbReference type="NCBI Taxonomy" id="1195236"/>
    <lineage>
        <taxon>Bacteria</taxon>
        <taxon>Bacillati</taxon>
        <taxon>Bacillota</taxon>
        <taxon>Clostridia</taxon>
        <taxon>Eubacteriales</taxon>
        <taxon>Oscillospiraceae</taxon>
        <taxon>Ruminiclostridium</taxon>
    </lineage>
</organism>
<dbReference type="InterPro" id="IPR001761">
    <property type="entry name" value="Peripla_BP/Lac1_sug-bd_dom"/>
</dbReference>
<name>S0FLC1_RUMCE</name>
<sequence length="337" mass="37643">MSSLYDVAELAGVSKTLVSRVINGQKGVSDKSKEKILSAMKELNYTPNAIARSLVLQKTHIIGVVLDNLCEPYFFDLIKGIEHSITKSDYDVIFCSGRNSMELKSKYIKFLSQGRADGVIIYGSSLSDEKLIKELSVSNFPFIVVENEVEGVNINNVVVDNAFGSKLAIEHLVEIGCRNIYHVTGDMTIKASVDRRDGYIKAMQNNGFTVNSNMILMADFSVESGYEAVKAFIEKNGTDQLPDAFYFGADTTAFGGMMALEDYSIRIPEDIKIVGFDNDKPHDIDRKLKKLTTLSQPLYKMGESAVNMLISDINHITPEKQKLLYYPELIIRETTRE</sequence>
<evidence type="ECO:0000256" key="1">
    <source>
        <dbReference type="ARBA" id="ARBA00023015"/>
    </source>
</evidence>
<dbReference type="InterPro" id="IPR010982">
    <property type="entry name" value="Lambda_DNA-bd_dom_sf"/>
</dbReference>
<feature type="domain" description="HTH lacI-type" evidence="4">
    <location>
        <begin position="2"/>
        <end position="56"/>
    </location>
</feature>
<dbReference type="PATRIC" id="fig|1195236.3.peg.4583"/>
<dbReference type="InterPro" id="IPR000843">
    <property type="entry name" value="HTH_LacI"/>
</dbReference>
<dbReference type="Pfam" id="PF00356">
    <property type="entry name" value="LacI"/>
    <property type="match status" value="1"/>
</dbReference>
<dbReference type="PROSITE" id="PS50932">
    <property type="entry name" value="HTH_LACI_2"/>
    <property type="match status" value="1"/>
</dbReference>
<accession>S0FLC1</accession>
<dbReference type="InterPro" id="IPR028082">
    <property type="entry name" value="Peripla_BP_I"/>
</dbReference>
<dbReference type="PANTHER" id="PTHR30146">
    <property type="entry name" value="LACI-RELATED TRANSCRIPTIONAL REPRESSOR"/>
    <property type="match status" value="1"/>
</dbReference>
<dbReference type="Gene3D" id="3.40.50.2300">
    <property type="match status" value="2"/>
</dbReference>
<comment type="caution">
    <text evidence="5">The sequence shown here is derived from an EMBL/GenBank/DDBJ whole genome shotgun (WGS) entry which is preliminary data.</text>
</comment>
<dbReference type="AlphaFoldDB" id="S0FLC1"/>
<dbReference type="Proteomes" id="UP000014155">
    <property type="component" value="Unassembled WGS sequence"/>
</dbReference>
<keyword evidence="2" id="KW-0238">DNA-binding</keyword>
<evidence type="ECO:0000256" key="2">
    <source>
        <dbReference type="ARBA" id="ARBA00023125"/>
    </source>
</evidence>
<evidence type="ECO:0000313" key="6">
    <source>
        <dbReference type="Proteomes" id="UP000014155"/>
    </source>
</evidence>
<reference evidence="5 6" key="1">
    <citation type="journal article" date="2013" name="Genome Announc.">
        <title>Draft Genome Sequence of the Cellulolytic, Mesophilic, Anaerobic Bacterium Clostridium termitidis Strain CT1112 (DSM 5398).</title>
        <authorList>
            <person name="Lal S."/>
            <person name="Ramachandran U."/>
            <person name="Zhang X."/>
            <person name="Munir R."/>
            <person name="Sparling R."/>
            <person name="Levin D.B."/>
        </authorList>
    </citation>
    <scope>NUCLEOTIDE SEQUENCE [LARGE SCALE GENOMIC DNA]</scope>
    <source>
        <strain evidence="5 6">CT1112</strain>
    </source>
</reference>
<protein>
    <submittedName>
        <fullName evidence="5">Transcriptional regulator</fullName>
    </submittedName>
</protein>
<dbReference type="CDD" id="cd01392">
    <property type="entry name" value="HTH_LacI"/>
    <property type="match status" value="1"/>
</dbReference>
<keyword evidence="1" id="KW-0805">Transcription regulation</keyword>
<evidence type="ECO:0000313" key="5">
    <source>
        <dbReference type="EMBL" id="EMS69964.1"/>
    </source>
</evidence>
<evidence type="ECO:0000256" key="3">
    <source>
        <dbReference type="ARBA" id="ARBA00023163"/>
    </source>
</evidence>
<evidence type="ECO:0000259" key="4">
    <source>
        <dbReference type="PROSITE" id="PS50932"/>
    </source>
</evidence>
<dbReference type="GO" id="GO:0003700">
    <property type="term" value="F:DNA-binding transcription factor activity"/>
    <property type="evidence" value="ECO:0007669"/>
    <property type="project" value="TreeGrafter"/>
</dbReference>
<dbReference type="Gene3D" id="1.10.260.40">
    <property type="entry name" value="lambda repressor-like DNA-binding domains"/>
    <property type="match status" value="1"/>
</dbReference>